<evidence type="ECO:0000313" key="2">
    <source>
        <dbReference type="Proteomes" id="UP001140217"/>
    </source>
</evidence>
<proteinExistence type="predicted"/>
<keyword evidence="2" id="KW-1185">Reference proteome</keyword>
<gene>
    <name evidence="1" type="ORF">H4R18_004093</name>
</gene>
<dbReference type="EMBL" id="JANBUL010000184">
    <property type="protein sequence ID" value="KAJ2779285.1"/>
    <property type="molecule type" value="Genomic_DNA"/>
</dbReference>
<reference evidence="1" key="1">
    <citation type="submission" date="2022-07" db="EMBL/GenBank/DDBJ databases">
        <title>Phylogenomic reconstructions and comparative analyses of Kickxellomycotina fungi.</title>
        <authorList>
            <person name="Reynolds N.K."/>
            <person name="Stajich J.E."/>
            <person name="Barry K."/>
            <person name="Grigoriev I.V."/>
            <person name="Crous P."/>
            <person name="Smith M.E."/>
        </authorList>
    </citation>
    <scope>NUCLEOTIDE SEQUENCE</scope>
    <source>
        <strain evidence="1">NBRC 105414</strain>
    </source>
</reference>
<dbReference type="AlphaFoldDB" id="A0A9W8LGA6"/>
<evidence type="ECO:0000313" key="1">
    <source>
        <dbReference type="EMBL" id="KAJ2779285.1"/>
    </source>
</evidence>
<dbReference type="Proteomes" id="UP001140217">
    <property type="component" value="Unassembled WGS sequence"/>
</dbReference>
<sequence length="111" mass="12905">MYSATPERVYYYELRGEDKKCEWVHEFRAPLTVQGVKDMTHVMVGAKYDRNTLLLLPPGKIPPRSQISDYVRATDAMLASPNFAHGRAGDNRNMESQQMWIYHLDLSTRRD</sequence>
<protein>
    <submittedName>
        <fullName evidence="1">Uncharacterized protein</fullName>
    </submittedName>
</protein>
<comment type="caution">
    <text evidence="1">The sequence shown here is derived from an EMBL/GenBank/DDBJ whole genome shotgun (WGS) entry which is preliminary data.</text>
</comment>
<organism evidence="1 2">
    <name type="scientific">Coemansia javaensis</name>
    <dbReference type="NCBI Taxonomy" id="2761396"/>
    <lineage>
        <taxon>Eukaryota</taxon>
        <taxon>Fungi</taxon>
        <taxon>Fungi incertae sedis</taxon>
        <taxon>Zoopagomycota</taxon>
        <taxon>Kickxellomycotina</taxon>
        <taxon>Kickxellomycetes</taxon>
        <taxon>Kickxellales</taxon>
        <taxon>Kickxellaceae</taxon>
        <taxon>Coemansia</taxon>
    </lineage>
</organism>
<accession>A0A9W8LGA6</accession>
<name>A0A9W8LGA6_9FUNG</name>